<evidence type="ECO:0000256" key="1">
    <source>
        <dbReference type="ARBA" id="ARBA00004752"/>
    </source>
</evidence>
<dbReference type="GO" id="GO:0000287">
    <property type="term" value="F:magnesium ion binding"/>
    <property type="evidence" value="ECO:0007669"/>
    <property type="project" value="UniProtKB-UniRule"/>
</dbReference>
<dbReference type="PANTHER" id="PTHR23135">
    <property type="entry name" value="MUR LIGASE FAMILY MEMBER"/>
    <property type="match status" value="1"/>
</dbReference>
<feature type="binding site" evidence="15">
    <location>
        <position position="463"/>
    </location>
    <ligand>
        <name>meso-2,6-diaminopimelate</name>
        <dbReference type="ChEBI" id="CHEBI:57791"/>
    </ligand>
</feature>
<evidence type="ECO:0000256" key="8">
    <source>
        <dbReference type="ARBA" id="ARBA00050251"/>
    </source>
</evidence>
<evidence type="ECO:0000256" key="10">
    <source>
        <dbReference type="ARBA" id="ARBA00066633"/>
    </source>
</evidence>
<feature type="domain" description="Mur ligase N-terminal catalytic" evidence="17">
    <location>
        <begin position="24"/>
        <end position="94"/>
    </location>
</feature>
<dbReference type="Pfam" id="PF02875">
    <property type="entry name" value="Mur_ligase_C"/>
    <property type="match status" value="1"/>
</dbReference>
<evidence type="ECO:0000256" key="6">
    <source>
        <dbReference type="ARBA" id="ARBA00023306"/>
    </source>
</evidence>
<evidence type="ECO:0000259" key="18">
    <source>
        <dbReference type="Pfam" id="PF02875"/>
    </source>
</evidence>
<dbReference type="KEGG" id="tpz:Tph_c12590"/>
<feature type="binding site" evidence="15">
    <location>
        <begin position="111"/>
        <end position="117"/>
    </location>
    <ligand>
        <name>ATP</name>
        <dbReference type="ChEBI" id="CHEBI:30616"/>
    </ligand>
</feature>
<comment type="caution">
    <text evidence="15">Lacks conserved residue(s) required for the propagation of feature annotation.</text>
</comment>
<keyword evidence="21" id="KW-1185">Reference proteome</keyword>
<feature type="binding site" evidence="15">
    <location>
        <position position="188"/>
    </location>
    <ligand>
        <name>UDP-N-acetyl-alpha-D-muramoyl-L-alanyl-D-glutamate</name>
        <dbReference type="ChEBI" id="CHEBI:83900"/>
    </ligand>
</feature>
<dbReference type="NCBIfam" id="TIGR01085">
    <property type="entry name" value="murE"/>
    <property type="match status" value="1"/>
</dbReference>
<evidence type="ECO:0000256" key="13">
    <source>
        <dbReference type="ARBA" id="ARBA00076158"/>
    </source>
</evidence>
<feature type="binding site" evidence="15">
    <location>
        <begin position="410"/>
        <end position="413"/>
    </location>
    <ligand>
        <name>meso-2,6-diaminopimelate</name>
        <dbReference type="ChEBI" id="CHEBI:57791"/>
    </ligand>
</feature>
<dbReference type="NCBIfam" id="NF001124">
    <property type="entry name" value="PRK00139.1-2"/>
    <property type="match status" value="1"/>
</dbReference>
<comment type="pathway">
    <text evidence="1 15 16">Cell wall biogenesis; peptidoglycan biosynthesis.</text>
</comment>
<feature type="binding site" evidence="15">
    <location>
        <position position="180"/>
    </location>
    <ligand>
        <name>UDP-N-acetyl-alpha-D-muramoyl-L-alanyl-D-glutamate</name>
        <dbReference type="ChEBI" id="CHEBI:83900"/>
    </ligand>
</feature>
<evidence type="ECO:0000256" key="15">
    <source>
        <dbReference type="HAMAP-Rule" id="MF_00208"/>
    </source>
</evidence>
<dbReference type="NCBIfam" id="NF001126">
    <property type="entry name" value="PRK00139.1-4"/>
    <property type="match status" value="1"/>
</dbReference>
<sequence length="495" mass="54601">MAIPFHYLLHGVDIVAARGLHVPVAGVHYDSRQVRPGYIFVCIVGYRTDGHLYIQDAIARGAAGFVIEKDVPLPPGVPYARVRSSRRALAVIGANYYGQPSRSLTVIGVTGTNGKTTTSHLIEAVLRARGEHTGLIGTIWIKMGDDKQPVERTTPESLDLQRILREMVNSGISAVTMEVSSHALYLDRVAECEFDIGVFTNLTQDHLDFHGNLKDYLAAKMRLFQGLGEKRTKKRPSYAVVNCDDPAGRAIVQNTKVPVITYGIREEADVRARDVRLTGEGSDFIVSCREGDIPFKVSLPGEFNVFNSLAAICVGLREGVPVPLLQDVLREIKGVPGRFQRVDEGQNFTVIVDYAHTPDGLENVLRTARRIAPGRLITVFGCGGDRDAGKRPLMGRISGELSDYSVLTSDNPRTEDAESIIRMIEKGIKEVNNASYTVILERYEGIRHALHYAREGDIVVIAGKGHENYQIIGDQVIPFDDYQVAKEILQKEIVS</sequence>
<evidence type="ECO:0000259" key="17">
    <source>
        <dbReference type="Pfam" id="PF01225"/>
    </source>
</evidence>
<dbReference type="SUPFAM" id="SSF53623">
    <property type="entry name" value="MurD-like peptide ligases, catalytic domain"/>
    <property type="match status" value="1"/>
</dbReference>
<feature type="domain" description="Mur ligase central" evidence="19">
    <location>
        <begin position="109"/>
        <end position="314"/>
    </location>
</feature>
<feature type="binding site" evidence="15">
    <location>
        <position position="467"/>
    </location>
    <ligand>
        <name>meso-2,6-diaminopimelate</name>
        <dbReference type="ChEBI" id="CHEBI:57791"/>
    </ligand>
</feature>
<dbReference type="FunFam" id="3.90.190.20:FF:000006">
    <property type="entry name" value="UDP-N-acetylmuramoyl-L-alanyl-D-glutamate--2,6-diaminopimelate ligase"/>
    <property type="match status" value="1"/>
</dbReference>
<dbReference type="EMBL" id="CP003732">
    <property type="protein sequence ID" value="AFV11480.1"/>
    <property type="molecule type" value="Genomic_DNA"/>
</dbReference>
<dbReference type="AlphaFoldDB" id="K4LHQ0"/>
<dbReference type="RefSeq" id="WP_015050361.1">
    <property type="nucleotide sequence ID" value="NC_018870.1"/>
</dbReference>
<feature type="binding site" evidence="15">
    <location>
        <position position="386"/>
    </location>
    <ligand>
        <name>meso-2,6-diaminopimelate</name>
        <dbReference type="ChEBI" id="CHEBI:57791"/>
    </ligand>
</feature>
<dbReference type="GO" id="GO:0051301">
    <property type="term" value="P:cell division"/>
    <property type="evidence" value="ECO:0007669"/>
    <property type="project" value="UniProtKB-KW"/>
</dbReference>
<evidence type="ECO:0000256" key="7">
    <source>
        <dbReference type="ARBA" id="ARBA00023316"/>
    </source>
</evidence>
<protein>
    <recommendedName>
        <fullName evidence="11 15">UDP-N-acetylmuramoyl-L-alanyl-D-glutamate--2,6-diaminopimelate ligase</fullName>
        <ecNumber evidence="10 15">6.3.2.13</ecNumber>
    </recommendedName>
    <alternativeName>
        <fullName evidence="12 15">Meso-A2pm-adding enzyme</fullName>
    </alternativeName>
    <alternativeName>
        <fullName evidence="13 15">Meso-diaminopimelate-adding enzyme</fullName>
    </alternativeName>
    <alternativeName>
        <fullName evidence="14 15">UDP-MurNAc-L-Ala-D-Glu:meso-diaminopimelate ligase</fullName>
    </alternativeName>
    <alternativeName>
        <fullName evidence="15">UDP-MurNAc-tripeptide synthetase</fullName>
    </alternativeName>
    <alternativeName>
        <fullName evidence="15">UDP-N-acetylmuramyl-tripeptide synthetase</fullName>
    </alternativeName>
</protein>
<keyword evidence="4 15" id="KW-0133">Cell shape</keyword>
<dbReference type="Gene3D" id="3.40.1190.10">
    <property type="entry name" value="Mur-like, catalytic domain"/>
    <property type="match status" value="1"/>
</dbReference>
<dbReference type="GO" id="GO:0005737">
    <property type="term" value="C:cytoplasm"/>
    <property type="evidence" value="ECO:0007669"/>
    <property type="project" value="UniProtKB-SubCell"/>
</dbReference>
<evidence type="ECO:0000256" key="5">
    <source>
        <dbReference type="ARBA" id="ARBA00022984"/>
    </source>
</evidence>
<keyword evidence="15" id="KW-0547">Nucleotide-binding</keyword>
<keyword evidence="15" id="KW-0460">Magnesium</keyword>
<proteinExistence type="inferred from homology"/>
<dbReference type="SUPFAM" id="SSF53244">
    <property type="entry name" value="MurD-like peptide ligases, peptide-binding domain"/>
    <property type="match status" value="1"/>
</dbReference>
<dbReference type="EC" id="6.3.2.13" evidence="10 15"/>
<feature type="modified residue" description="N6-carboxylysine" evidence="15">
    <location>
        <position position="220"/>
    </location>
</feature>
<dbReference type="Gene3D" id="3.90.190.20">
    <property type="entry name" value="Mur ligase, C-terminal domain"/>
    <property type="match status" value="1"/>
</dbReference>
<keyword evidence="3 15" id="KW-0132">Cell division</keyword>
<dbReference type="PANTHER" id="PTHR23135:SF4">
    <property type="entry name" value="UDP-N-ACETYLMURAMOYL-L-ALANYL-D-GLUTAMATE--2,6-DIAMINOPIMELATE LIGASE MURE HOMOLOG, CHLOROPLASTIC"/>
    <property type="match status" value="1"/>
</dbReference>
<evidence type="ECO:0000256" key="2">
    <source>
        <dbReference type="ARBA" id="ARBA00005898"/>
    </source>
</evidence>
<dbReference type="UniPathway" id="UPA00219"/>
<dbReference type="SUPFAM" id="SSF63418">
    <property type="entry name" value="MurE/MurF N-terminal domain"/>
    <property type="match status" value="1"/>
</dbReference>
<evidence type="ECO:0000256" key="14">
    <source>
        <dbReference type="ARBA" id="ARBA00081560"/>
    </source>
</evidence>
<dbReference type="GO" id="GO:0008360">
    <property type="term" value="P:regulation of cell shape"/>
    <property type="evidence" value="ECO:0007669"/>
    <property type="project" value="UniProtKB-KW"/>
</dbReference>
<dbReference type="GO" id="GO:0071555">
    <property type="term" value="P:cell wall organization"/>
    <property type="evidence" value="ECO:0007669"/>
    <property type="project" value="UniProtKB-KW"/>
</dbReference>
<keyword evidence="15" id="KW-0963">Cytoplasm</keyword>
<feature type="short sequence motif" description="Meso-diaminopimelate recognition motif" evidence="15">
    <location>
        <begin position="410"/>
        <end position="413"/>
    </location>
</feature>
<evidence type="ECO:0000256" key="16">
    <source>
        <dbReference type="RuleBase" id="RU004135"/>
    </source>
</evidence>
<reference evidence="20 21" key="1">
    <citation type="journal article" date="2012" name="BMC Genomics">
        <title>Genome-guided analysis of physiological and morphological traits of the fermentative acetate oxidizer Thermacetogenium phaeum.</title>
        <authorList>
            <person name="Oehler D."/>
            <person name="Poehlein A."/>
            <person name="Leimbach A."/>
            <person name="Muller N."/>
            <person name="Daniel R."/>
            <person name="Gottschalk G."/>
            <person name="Schink B."/>
        </authorList>
    </citation>
    <scope>NUCLEOTIDE SEQUENCE [LARGE SCALE GENOMIC DNA]</scope>
    <source>
        <strain evidence="21">ATCC BAA-254 / DSM 26808 / PB</strain>
    </source>
</reference>
<dbReference type="Proteomes" id="UP000000467">
    <property type="component" value="Chromosome"/>
</dbReference>
<comment type="catalytic activity">
    <reaction evidence="8 15">
        <text>UDP-N-acetyl-alpha-D-muramoyl-L-alanyl-D-glutamate + meso-2,6-diaminopimelate + ATP = UDP-N-acetyl-alpha-D-muramoyl-L-alanyl-gamma-D-glutamyl-meso-2,6-diaminopimelate + ADP + phosphate + H(+)</text>
        <dbReference type="Rhea" id="RHEA:23676"/>
        <dbReference type="ChEBI" id="CHEBI:15378"/>
        <dbReference type="ChEBI" id="CHEBI:30616"/>
        <dbReference type="ChEBI" id="CHEBI:43474"/>
        <dbReference type="ChEBI" id="CHEBI:57791"/>
        <dbReference type="ChEBI" id="CHEBI:83900"/>
        <dbReference type="ChEBI" id="CHEBI:83905"/>
        <dbReference type="ChEBI" id="CHEBI:456216"/>
        <dbReference type="EC" id="6.3.2.13"/>
    </reaction>
</comment>
<dbReference type="GO" id="GO:0005524">
    <property type="term" value="F:ATP binding"/>
    <property type="evidence" value="ECO:0007669"/>
    <property type="project" value="UniProtKB-UniRule"/>
</dbReference>
<dbReference type="OrthoDB" id="9800958at2"/>
<organism evidence="20 21">
    <name type="scientific">Thermacetogenium phaeum (strain ATCC BAA-254 / DSM 26808 / PB)</name>
    <dbReference type="NCBI Taxonomy" id="1089553"/>
    <lineage>
        <taxon>Bacteria</taxon>
        <taxon>Bacillati</taxon>
        <taxon>Bacillota</taxon>
        <taxon>Clostridia</taxon>
        <taxon>Thermoanaerobacterales</taxon>
        <taxon>Thermoanaerobacteraceae</taxon>
        <taxon>Thermacetogenium</taxon>
    </lineage>
</organism>
<evidence type="ECO:0000259" key="19">
    <source>
        <dbReference type="Pfam" id="PF08245"/>
    </source>
</evidence>
<dbReference type="InterPro" id="IPR005761">
    <property type="entry name" value="UDP-N-AcMur-Glu-dNH2Pim_ligase"/>
</dbReference>
<dbReference type="Gene3D" id="3.40.1390.10">
    <property type="entry name" value="MurE/MurF, N-terminal domain"/>
    <property type="match status" value="1"/>
</dbReference>
<dbReference type="InterPro" id="IPR013221">
    <property type="entry name" value="Mur_ligase_cen"/>
</dbReference>
<evidence type="ECO:0000313" key="21">
    <source>
        <dbReference type="Proteomes" id="UP000000467"/>
    </source>
</evidence>
<comment type="function">
    <text evidence="9 15">Catalyzes the addition of meso-diaminopimelic acid to the nucleotide precursor UDP-N-acetylmuramoyl-L-alanyl-D-glutamate (UMAG) in the biosynthesis of bacterial cell-wall peptidoglycan.</text>
</comment>
<keyword evidence="5 15" id="KW-0573">Peptidoglycan synthesis</keyword>
<feature type="domain" description="Mur ligase C-terminal" evidence="18">
    <location>
        <begin position="337"/>
        <end position="465"/>
    </location>
</feature>
<accession>K4LHQ0</accession>
<dbReference type="InterPro" id="IPR036615">
    <property type="entry name" value="Mur_ligase_C_dom_sf"/>
</dbReference>
<dbReference type="GO" id="GO:0008765">
    <property type="term" value="F:UDP-N-acetylmuramoylalanyl-D-glutamate-2,6-diaminopimelate ligase activity"/>
    <property type="evidence" value="ECO:0007669"/>
    <property type="project" value="UniProtKB-UniRule"/>
</dbReference>
<dbReference type="GO" id="GO:0009252">
    <property type="term" value="P:peptidoglycan biosynthetic process"/>
    <property type="evidence" value="ECO:0007669"/>
    <property type="project" value="UniProtKB-UniRule"/>
</dbReference>
<dbReference type="HAMAP" id="MF_00208">
    <property type="entry name" value="MurE"/>
    <property type="match status" value="1"/>
</dbReference>
<dbReference type="HOGENOM" id="CLU_022291_4_1_9"/>
<evidence type="ECO:0000256" key="9">
    <source>
        <dbReference type="ARBA" id="ARBA00056782"/>
    </source>
</evidence>
<dbReference type="InterPro" id="IPR035911">
    <property type="entry name" value="MurE/MurF_N"/>
</dbReference>
<feature type="binding site" evidence="15">
    <location>
        <begin position="153"/>
        <end position="154"/>
    </location>
    <ligand>
        <name>UDP-N-acetyl-alpha-D-muramoyl-L-alanyl-D-glutamate</name>
        <dbReference type="ChEBI" id="CHEBI:83900"/>
    </ligand>
</feature>
<dbReference type="STRING" id="1089553.Tph_c12590"/>
<dbReference type="InterPro" id="IPR000713">
    <property type="entry name" value="Mur_ligase_N"/>
</dbReference>
<dbReference type="eggNOG" id="COG0769">
    <property type="taxonomic scope" value="Bacteria"/>
</dbReference>
<keyword evidence="15 20" id="KW-0436">Ligase</keyword>
<dbReference type="InterPro" id="IPR004101">
    <property type="entry name" value="Mur_ligase_C"/>
</dbReference>
<dbReference type="InterPro" id="IPR036565">
    <property type="entry name" value="Mur-like_cat_sf"/>
</dbReference>
<keyword evidence="6 15" id="KW-0131">Cell cycle</keyword>
<comment type="cofactor">
    <cofactor evidence="15">
        <name>Mg(2+)</name>
        <dbReference type="ChEBI" id="CHEBI:18420"/>
    </cofactor>
</comment>
<keyword evidence="15" id="KW-0067">ATP-binding</keyword>
<name>K4LHQ0_THEPS</name>
<feature type="binding site" evidence="15">
    <location>
        <position position="31"/>
    </location>
    <ligand>
        <name>UDP-N-acetyl-alpha-D-muramoyl-L-alanyl-D-glutamate</name>
        <dbReference type="ChEBI" id="CHEBI:83900"/>
    </ligand>
</feature>
<dbReference type="Pfam" id="PF01225">
    <property type="entry name" value="Mur_ligase"/>
    <property type="match status" value="1"/>
</dbReference>
<keyword evidence="7 15" id="KW-0961">Cell wall biogenesis/degradation</keyword>
<comment type="subcellular location">
    <subcellularLocation>
        <location evidence="15 16">Cytoplasm</location>
    </subcellularLocation>
</comment>
<evidence type="ECO:0000256" key="4">
    <source>
        <dbReference type="ARBA" id="ARBA00022960"/>
    </source>
</evidence>
<dbReference type="Pfam" id="PF08245">
    <property type="entry name" value="Mur_ligase_M"/>
    <property type="match status" value="1"/>
</dbReference>
<evidence type="ECO:0000313" key="20">
    <source>
        <dbReference type="EMBL" id="AFV11480.1"/>
    </source>
</evidence>
<evidence type="ECO:0000256" key="11">
    <source>
        <dbReference type="ARBA" id="ARBA00072883"/>
    </source>
</evidence>
<comment type="PTM">
    <text evidence="15">Carboxylation is probably crucial for Mg(2+) binding and, consequently, for the gamma-phosphate positioning of ATP.</text>
</comment>
<evidence type="ECO:0000256" key="12">
    <source>
        <dbReference type="ARBA" id="ARBA00075482"/>
    </source>
</evidence>
<evidence type="ECO:0000256" key="3">
    <source>
        <dbReference type="ARBA" id="ARBA00022618"/>
    </source>
</evidence>
<gene>
    <name evidence="20" type="primary">murE1</name>
    <name evidence="15" type="synonym">murE</name>
    <name evidence="20" type="ordered locus">Tph_c12590</name>
</gene>
<comment type="similarity">
    <text evidence="2 15">Belongs to the MurCDEF family. MurE subfamily.</text>
</comment>